<dbReference type="InterPro" id="IPR013320">
    <property type="entry name" value="ConA-like_dom_sf"/>
</dbReference>
<dbReference type="InterPro" id="IPR006594">
    <property type="entry name" value="LisH"/>
</dbReference>
<sequence length="579" mass="64683">MTEARLDVILGQKVRRSLMAAGQLGENSAGTEIESESAPVSVTDLSSAHSSKPTCRVPLTMKLAKHKLVESVSGRENHIRFAGRSRQGSGLDVGVACSAFPFQPSSRFAYFEIRLVKCSSPQSSYSSIGIVSQQFQYVSHPGAEPNSYGFKGNDGKKWHNNVSSPYSSKWKEADVIGCGFDFEKSCVFLGAAFERIPLTGVYPAVGVHDPHEIVEVNFGASADCPFTFDFTGYVQVHDIREKKIQQIQITDTPLSVPELHALIEEHLLHSGYGKTYSAFKAKSPQDLEDRLSKLEASIVPRGGFEQMRLSILNLEDTLVSRKRKSVDIQHEDVRSEKNEIIDSFGKKIRLNDGSSIAYSQTFYNNANNSETQATIVDRISTMLAKELGPFYEYYSQNSHNEDSKLALQLLELVAGLAAYDNPFESPQNHLLLPIQRKTLANAINSEILEYTTRNIESEQKQPINYTQLSLLLRQLVLTRVEIRKPHPAPKPKSSRRTRKYYDAARNNEWLMRRSIAVLGDVDSEDDDVDFEGSLRLSDDGLYERDGGPSLSATVVCGEESIDSRFQLGFDEILNEFEIE</sequence>
<protein>
    <recommendedName>
        <fullName evidence="1">B30.2/SPRY domain-containing protein</fullName>
    </recommendedName>
</protein>
<accession>A0AAD5SUU4</accession>
<dbReference type="Gene3D" id="2.60.120.920">
    <property type="match status" value="1"/>
</dbReference>
<dbReference type="AlphaFoldDB" id="A0AAD5SUU4"/>
<dbReference type="Proteomes" id="UP001211907">
    <property type="component" value="Unassembled WGS sequence"/>
</dbReference>
<comment type="caution">
    <text evidence="2">The sequence shown here is derived from an EMBL/GenBank/DDBJ whole genome shotgun (WGS) entry which is preliminary data.</text>
</comment>
<gene>
    <name evidence="2" type="ORF">HK100_003111</name>
</gene>
<evidence type="ECO:0000313" key="2">
    <source>
        <dbReference type="EMBL" id="KAJ3110228.1"/>
    </source>
</evidence>
<name>A0AAD5SUU4_9FUNG</name>
<dbReference type="InterPro" id="IPR001870">
    <property type="entry name" value="B30.2/SPRY"/>
</dbReference>
<organism evidence="2 3">
    <name type="scientific">Physocladia obscura</name>
    <dbReference type="NCBI Taxonomy" id="109957"/>
    <lineage>
        <taxon>Eukaryota</taxon>
        <taxon>Fungi</taxon>
        <taxon>Fungi incertae sedis</taxon>
        <taxon>Chytridiomycota</taxon>
        <taxon>Chytridiomycota incertae sedis</taxon>
        <taxon>Chytridiomycetes</taxon>
        <taxon>Chytridiales</taxon>
        <taxon>Chytriomycetaceae</taxon>
        <taxon>Physocladia</taxon>
    </lineage>
</organism>
<dbReference type="Pfam" id="PF00622">
    <property type="entry name" value="SPRY"/>
    <property type="match status" value="1"/>
</dbReference>
<dbReference type="EMBL" id="JADGJH010001756">
    <property type="protein sequence ID" value="KAJ3110228.1"/>
    <property type="molecule type" value="Genomic_DNA"/>
</dbReference>
<evidence type="ECO:0000313" key="3">
    <source>
        <dbReference type="Proteomes" id="UP001211907"/>
    </source>
</evidence>
<dbReference type="InterPro" id="IPR043136">
    <property type="entry name" value="B30.2/SPRY_sf"/>
</dbReference>
<dbReference type="SMART" id="SM00449">
    <property type="entry name" value="SPRY"/>
    <property type="match status" value="1"/>
</dbReference>
<feature type="domain" description="B30.2/SPRY" evidence="1">
    <location>
        <begin position="39"/>
        <end position="235"/>
    </location>
</feature>
<reference evidence="2" key="1">
    <citation type="submission" date="2020-05" db="EMBL/GenBank/DDBJ databases">
        <title>Phylogenomic resolution of chytrid fungi.</title>
        <authorList>
            <person name="Stajich J.E."/>
            <person name="Amses K."/>
            <person name="Simmons R."/>
            <person name="Seto K."/>
            <person name="Myers J."/>
            <person name="Bonds A."/>
            <person name="Quandt C.A."/>
            <person name="Barry K."/>
            <person name="Liu P."/>
            <person name="Grigoriev I."/>
            <person name="Longcore J.E."/>
            <person name="James T.Y."/>
        </authorList>
    </citation>
    <scope>NUCLEOTIDE SEQUENCE</scope>
    <source>
        <strain evidence="2">JEL0513</strain>
    </source>
</reference>
<evidence type="ECO:0000259" key="1">
    <source>
        <dbReference type="PROSITE" id="PS50188"/>
    </source>
</evidence>
<dbReference type="InterPro" id="IPR003877">
    <property type="entry name" value="SPRY_dom"/>
</dbReference>
<dbReference type="PROSITE" id="PS50896">
    <property type="entry name" value="LISH"/>
    <property type="match status" value="1"/>
</dbReference>
<dbReference type="InterPro" id="IPR044736">
    <property type="entry name" value="Gid1/RanBPM/SPLA_SPRY"/>
</dbReference>
<dbReference type="PROSITE" id="PS50188">
    <property type="entry name" value="B302_SPRY"/>
    <property type="match status" value="1"/>
</dbReference>
<dbReference type="CDD" id="cd12885">
    <property type="entry name" value="SPRY_RanBP_like"/>
    <property type="match status" value="1"/>
</dbReference>
<proteinExistence type="predicted"/>
<keyword evidence="3" id="KW-1185">Reference proteome</keyword>
<dbReference type="InterPro" id="IPR050618">
    <property type="entry name" value="Ubq-SigPath_Reg"/>
</dbReference>
<dbReference type="SUPFAM" id="SSF49899">
    <property type="entry name" value="Concanavalin A-like lectins/glucanases"/>
    <property type="match status" value="1"/>
</dbReference>
<dbReference type="PANTHER" id="PTHR12864">
    <property type="entry name" value="RAN BINDING PROTEIN 9-RELATED"/>
    <property type="match status" value="1"/>
</dbReference>